<comment type="caution">
    <text evidence="4">The sequence shown here is derived from an EMBL/GenBank/DDBJ whole genome shotgun (WGS) entry which is preliminary data.</text>
</comment>
<dbReference type="AlphaFoldDB" id="A0A951U8L9"/>
<gene>
    <name evidence="4" type="ORF">KME25_05585</name>
</gene>
<feature type="transmembrane region" description="Helical" evidence="2">
    <location>
        <begin position="235"/>
        <end position="254"/>
    </location>
</feature>
<name>A0A951U8L9_9CYAN</name>
<dbReference type="GO" id="GO:0016020">
    <property type="term" value="C:membrane"/>
    <property type="evidence" value="ECO:0007669"/>
    <property type="project" value="InterPro"/>
</dbReference>
<reference evidence="4" key="1">
    <citation type="submission" date="2021-05" db="EMBL/GenBank/DDBJ databases">
        <authorList>
            <person name="Pietrasiak N."/>
            <person name="Ward R."/>
            <person name="Stajich J.E."/>
            <person name="Kurbessoian T."/>
        </authorList>
    </citation>
    <scope>NUCLEOTIDE SEQUENCE</scope>
    <source>
        <strain evidence="4">CPER-KK1</strain>
    </source>
</reference>
<feature type="transmembrane region" description="Helical" evidence="2">
    <location>
        <begin position="89"/>
        <end position="111"/>
    </location>
</feature>
<dbReference type="PANTHER" id="PTHR22911">
    <property type="entry name" value="ACYL-MALONYL CONDENSING ENZYME-RELATED"/>
    <property type="match status" value="1"/>
</dbReference>
<accession>A0A951U8L9</accession>
<sequence>MPHPIQVPERSLGKTPTIATIASLCLALLSIASAAIFIKFSEQEISPYATAFNRFWITTVILGLWSGVSAVRRKQENSETPKSSPYTGAIIGQLFLVGFFLAADLILWAWSLTQTSVANATLLANLTPVFSCLGGWLFCQRRFDQQFLLGMAIAIAAVFVIGCNDCQLASGKFLGDIAALIAAVCFSVYLSVLERLQNQLGATKIVFWSSAIATLVSLPIVLIDGGQVFPTSWQGWLIVISLAGVCQILGQGMLVHSLNQLSSEFVALFLLLEPVLAGVGAWALFSEQLGLLNLVAFAIALVGVYVSLSSPSALRDEAIQPSLVTLQVETDPKNREQEVVKAVLNSCIAKKEISVPETALVGMKRS</sequence>
<feature type="transmembrane region" description="Helical" evidence="2">
    <location>
        <begin position="266"/>
        <end position="285"/>
    </location>
</feature>
<feature type="transmembrane region" description="Helical" evidence="2">
    <location>
        <begin position="291"/>
        <end position="308"/>
    </location>
</feature>
<dbReference type="EMBL" id="JAHHIF010000005">
    <property type="protein sequence ID" value="MBW4543900.1"/>
    <property type="molecule type" value="Genomic_DNA"/>
</dbReference>
<dbReference type="SUPFAM" id="SSF103481">
    <property type="entry name" value="Multidrug resistance efflux transporter EmrE"/>
    <property type="match status" value="2"/>
</dbReference>
<feature type="transmembrane region" description="Helical" evidence="2">
    <location>
        <begin position="50"/>
        <end position="68"/>
    </location>
</feature>
<comment type="similarity">
    <text evidence="1">Belongs to the EamA transporter family.</text>
</comment>
<organism evidence="4 5">
    <name type="scientific">Symplocastrum torsivum CPER-KK1</name>
    <dbReference type="NCBI Taxonomy" id="450513"/>
    <lineage>
        <taxon>Bacteria</taxon>
        <taxon>Bacillati</taxon>
        <taxon>Cyanobacteriota</taxon>
        <taxon>Cyanophyceae</taxon>
        <taxon>Oscillatoriophycideae</taxon>
        <taxon>Oscillatoriales</taxon>
        <taxon>Microcoleaceae</taxon>
        <taxon>Symplocastrum</taxon>
    </lineage>
</organism>
<evidence type="ECO:0000313" key="4">
    <source>
        <dbReference type="EMBL" id="MBW4543900.1"/>
    </source>
</evidence>
<protein>
    <submittedName>
        <fullName evidence="4">DMT family transporter</fullName>
    </submittedName>
</protein>
<proteinExistence type="inferred from homology"/>
<dbReference type="Pfam" id="PF00892">
    <property type="entry name" value="EamA"/>
    <property type="match status" value="2"/>
</dbReference>
<keyword evidence="2" id="KW-0472">Membrane</keyword>
<dbReference type="PANTHER" id="PTHR22911:SF76">
    <property type="entry name" value="EAMA DOMAIN-CONTAINING PROTEIN"/>
    <property type="match status" value="1"/>
</dbReference>
<evidence type="ECO:0000256" key="2">
    <source>
        <dbReference type="SAM" id="Phobius"/>
    </source>
</evidence>
<feature type="domain" description="EamA" evidence="3">
    <location>
        <begin position="21"/>
        <end position="161"/>
    </location>
</feature>
<dbReference type="InterPro" id="IPR037185">
    <property type="entry name" value="EmrE-like"/>
</dbReference>
<feature type="transmembrane region" description="Helical" evidence="2">
    <location>
        <begin position="205"/>
        <end position="223"/>
    </location>
</feature>
<evidence type="ECO:0000256" key="1">
    <source>
        <dbReference type="ARBA" id="ARBA00007362"/>
    </source>
</evidence>
<reference evidence="4" key="2">
    <citation type="journal article" date="2022" name="Microbiol. Resour. Announc.">
        <title>Metagenome Sequencing to Explore Phylogenomics of Terrestrial Cyanobacteria.</title>
        <authorList>
            <person name="Ward R.D."/>
            <person name="Stajich J.E."/>
            <person name="Johansen J.R."/>
            <person name="Huntemann M."/>
            <person name="Clum A."/>
            <person name="Foster B."/>
            <person name="Foster B."/>
            <person name="Roux S."/>
            <person name="Palaniappan K."/>
            <person name="Varghese N."/>
            <person name="Mukherjee S."/>
            <person name="Reddy T.B.K."/>
            <person name="Daum C."/>
            <person name="Copeland A."/>
            <person name="Chen I.A."/>
            <person name="Ivanova N.N."/>
            <person name="Kyrpides N.C."/>
            <person name="Shapiro N."/>
            <person name="Eloe-Fadrosh E.A."/>
            <person name="Pietrasiak N."/>
        </authorList>
    </citation>
    <scope>NUCLEOTIDE SEQUENCE</scope>
    <source>
        <strain evidence="4">CPER-KK1</strain>
    </source>
</reference>
<keyword evidence="2" id="KW-0812">Transmembrane</keyword>
<evidence type="ECO:0000313" key="5">
    <source>
        <dbReference type="Proteomes" id="UP000753908"/>
    </source>
</evidence>
<feature type="transmembrane region" description="Helical" evidence="2">
    <location>
        <begin position="117"/>
        <end position="139"/>
    </location>
</feature>
<dbReference type="InterPro" id="IPR000620">
    <property type="entry name" value="EamA_dom"/>
</dbReference>
<evidence type="ECO:0000259" key="3">
    <source>
        <dbReference type="Pfam" id="PF00892"/>
    </source>
</evidence>
<dbReference type="Proteomes" id="UP000753908">
    <property type="component" value="Unassembled WGS sequence"/>
</dbReference>
<feature type="transmembrane region" description="Helical" evidence="2">
    <location>
        <begin position="146"/>
        <end position="162"/>
    </location>
</feature>
<keyword evidence="2" id="KW-1133">Transmembrane helix</keyword>
<feature type="domain" description="EamA" evidence="3">
    <location>
        <begin position="174"/>
        <end position="308"/>
    </location>
</feature>
<feature type="transmembrane region" description="Helical" evidence="2">
    <location>
        <begin position="174"/>
        <end position="193"/>
    </location>
</feature>